<keyword evidence="3" id="KW-1185">Reference proteome</keyword>
<feature type="region of interest" description="Disordered" evidence="1">
    <location>
        <begin position="102"/>
        <end position="136"/>
    </location>
</feature>
<evidence type="ECO:0000256" key="1">
    <source>
        <dbReference type="SAM" id="MobiDB-lite"/>
    </source>
</evidence>
<sequence length="167" mass="18838">MEDAGFVISTAAGHQGVIQTLLASLFESCHTEAQHLYTRLQDPNKLEVKPRYHRLHQRLDSPPPIMHHPHSGFSAPTPGRQITADIITVNLPELLVDSRLHRSGRDTVQRRGRRPSWRSEVRRPVNLPRPPDRSCHAQAPDAVCGILITAVWTHAAQLHVFHFLLCV</sequence>
<reference evidence="2" key="1">
    <citation type="submission" date="2020-03" db="EMBL/GenBank/DDBJ databases">
        <authorList>
            <person name="Weist P."/>
        </authorList>
    </citation>
    <scope>NUCLEOTIDE SEQUENCE</scope>
</reference>
<proteinExistence type="predicted"/>
<name>A0A9N7W2D2_PLEPL</name>
<dbReference type="Proteomes" id="UP001153269">
    <property type="component" value="Unassembled WGS sequence"/>
</dbReference>
<evidence type="ECO:0000313" key="3">
    <source>
        <dbReference type="Proteomes" id="UP001153269"/>
    </source>
</evidence>
<comment type="caution">
    <text evidence="2">The sequence shown here is derived from an EMBL/GenBank/DDBJ whole genome shotgun (WGS) entry which is preliminary data.</text>
</comment>
<organism evidence="2 3">
    <name type="scientific">Pleuronectes platessa</name>
    <name type="common">European plaice</name>
    <dbReference type="NCBI Taxonomy" id="8262"/>
    <lineage>
        <taxon>Eukaryota</taxon>
        <taxon>Metazoa</taxon>
        <taxon>Chordata</taxon>
        <taxon>Craniata</taxon>
        <taxon>Vertebrata</taxon>
        <taxon>Euteleostomi</taxon>
        <taxon>Actinopterygii</taxon>
        <taxon>Neopterygii</taxon>
        <taxon>Teleostei</taxon>
        <taxon>Neoteleostei</taxon>
        <taxon>Acanthomorphata</taxon>
        <taxon>Carangaria</taxon>
        <taxon>Pleuronectiformes</taxon>
        <taxon>Pleuronectoidei</taxon>
        <taxon>Pleuronectidae</taxon>
        <taxon>Pleuronectes</taxon>
    </lineage>
</organism>
<evidence type="ECO:0000313" key="2">
    <source>
        <dbReference type="EMBL" id="CAB1460010.1"/>
    </source>
</evidence>
<dbReference type="EMBL" id="CADEAL010004457">
    <property type="protein sequence ID" value="CAB1460010.1"/>
    <property type="molecule type" value="Genomic_DNA"/>
</dbReference>
<gene>
    <name evidence="2" type="ORF">PLEPLA_LOCUS47847</name>
</gene>
<dbReference type="AlphaFoldDB" id="A0A9N7W2D2"/>
<accession>A0A9N7W2D2</accession>
<protein>
    <submittedName>
        <fullName evidence="2">Uncharacterized protein</fullName>
    </submittedName>
</protein>